<dbReference type="InterPro" id="IPR001436">
    <property type="entry name" value="Alpha-crystallin/sHSP_animal"/>
</dbReference>
<dbReference type="GO" id="GO:0005634">
    <property type="term" value="C:nucleus"/>
    <property type="evidence" value="ECO:0007669"/>
    <property type="project" value="TreeGrafter"/>
</dbReference>
<dbReference type="SUPFAM" id="SSF49764">
    <property type="entry name" value="HSP20-like chaperones"/>
    <property type="match status" value="1"/>
</dbReference>
<comment type="caution">
    <text evidence="4">The sequence shown here is derived from an EMBL/GenBank/DDBJ whole genome shotgun (WGS) entry which is preliminary data.</text>
</comment>
<dbReference type="GO" id="GO:0042026">
    <property type="term" value="P:protein refolding"/>
    <property type="evidence" value="ECO:0007669"/>
    <property type="project" value="TreeGrafter"/>
</dbReference>
<dbReference type="PANTHER" id="PTHR45640">
    <property type="entry name" value="HEAT SHOCK PROTEIN HSP-12.2-RELATED"/>
    <property type="match status" value="1"/>
</dbReference>
<dbReference type="GO" id="GO:0005737">
    <property type="term" value="C:cytoplasm"/>
    <property type="evidence" value="ECO:0007669"/>
    <property type="project" value="TreeGrafter"/>
</dbReference>
<organism evidence="4 5">
    <name type="scientific">Candidula unifasciata</name>
    <dbReference type="NCBI Taxonomy" id="100452"/>
    <lineage>
        <taxon>Eukaryota</taxon>
        <taxon>Metazoa</taxon>
        <taxon>Spiralia</taxon>
        <taxon>Lophotrochozoa</taxon>
        <taxon>Mollusca</taxon>
        <taxon>Gastropoda</taxon>
        <taxon>Heterobranchia</taxon>
        <taxon>Euthyneura</taxon>
        <taxon>Panpulmonata</taxon>
        <taxon>Eupulmonata</taxon>
        <taxon>Stylommatophora</taxon>
        <taxon>Helicina</taxon>
        <taxon>Helicoidea</taxon>
        <taxon>Geomitridae</taxon>
        <taxon>Candidula</taxon>
    </lineage>
</organism>
<sequence>MVQNTDEEFRIRLNLGKCFKPDEIKITTNDKQICIHAKHEERKDKHGSVYREMTRKYTLPPDVDPKDVSSTMNKEGVMFIKAGKKKEALEAPKEVPIRVEYKGC</sequence>
<evidence type="ECO:0000313" key="5">
    <source>
        <dbReference type="Proteomes" id="UP000678393"/>
    </source>
</evidence>
<evidence type="ECO:0000256" key="2">
    <source>
        <dbReference type="RuleBase" id="RU003616"/>
    </source>
</evidence>
<protein>
    <recommendedName>
        <fullName evidence="3">SHSP domain-containing protein</fullName>
    </recommendedName>
</protein>
<dbReference type="InterPro" id="IPR008978">
    <property type="entry name" value="HSP20-like_chaperone"/>
</dbReference>
<evidence type="ECO:0000256" key="1">
    <source>
        <dbReference type="PROSITE-ProRule" id="PRU00285"/>
    </source>
</evidence>
<gene>
    <name evidence="4" type="ORF">CUNI_LOCUS16170</name>
</gene>
<keyword evidence="5" id="KW-1185">Reference proteome</keyword>
<dbReference type="AlphaFoldDB" id="A0A8S3ZSE0"/>
<dbReference type="CDD" id="cd06526">
    <property type="entry name" value="metazoan_ACD"/>
    <property type="match status" value="1"/>
</dbReference>
<accession>A0A8S3ZSE0</accession>
<feature type="domain" description="SHSP" evidence="3">
    <location>
        <begin position="1"/>
        <end position="100"/>
    </location>
</feature>
<evidence type="ECO:0000259" key="3">
    <source>
        <dbReference type="PROSITE" id="PS01031"/>
    </source>
</evidence>
<dbReference type="Gene3D" id="2.60.40.790">
    <property type="match status" value="1"/>
</dbReference>
<dbReference type="PROSITE" id="PS01031">
    <property type="entry name" value="SHSP"/>
    <property type="match status" value="1"/>
</dbReference>
<dbReference type="OrthoDB" id="1431247at2759"/>
<dbReference type="GO" id="GO:0051082">
    <property type="term" value="F:unfolded protein binding"/>
    <property type="evidence" value="ECO:0007669"/>
    <property type="project" value="TreeGrafter"/>
</dbReference>
<comment type="similarity">
    <text evidence="1 2">Belongs to the small heat shock protein (HSP20) family.</text>
</comment>
<evidence type="ECO:0000313" key="4">
    <source>
        <dbReference type="EMBL" id="CAG5130612.1"/>
    </source>
</evidence>
<proteinExistence type="inferred from homology"/>
<dbReference type="PANTHER" id="PTHR45640:SF26">
    <property type="entry name" value="RE23625P"/>
    <property type="match status" value="1"/>
</dbReference>
<reference evidence="4" key="1">
    <citation type="submission" date="2021-04" db="EMBL/GenBank/DDBJ databases">
        <authorList>
            <consortium name="Molecular Ecology Group"/>
        </authorList>
    </citation>
    <scope>NUCLEOTIDE SEQUENCE</scope>
</reference>
<dbReference type="EMBL" id="CAJHNH020004136">
    <property type="protein sequence ID" value="CAG5130612.1"/>
    <property type="molecule type" value="Genomic_DNA"/>
</dbReference>
<dbReference type="InterPro" id="IPR002068">
    <property type="entry name" value="A-crystallin/Hsp20_dom"/>
</dbReference>
<dbReference type="PRINTS" id="PR00299">
    <property type="entry name" value="ACRYSTALLIN"/>
</dbReference>
<dbReference type="GO" id="GO:0009408">
    <property type="term" value="P:response to heat"/>
    <property type="evidence" value="ECO:0007669"/>
    <property type="project" value="TreeGrafter"/>
</dbReference>
<dbReference type="Pfam" id="PF00011">
    <property type="entry name" value="HSP20"/>
    <property type="match status" value="1"/>
</dbReference>
<dbReference type="Proteomes" id="UP000678393">
    <property type="component" value="Unassembled WGS sequence"/>
</dbReference>
<name>A0A8S3ZSE0_9EUPU</name>